<dbReference type="InterPro" id="IPR027141">
    <property type="entry name" value="LSm4/Sm_D1/D3"/>
</dbReference>
<dbReference type="InterPro" id="IPR010920">
    <property type="entry name" value="LSM_dom_sf"/>
</dbReference>
<dbReference type="EMBL" id="HBUF01081609">
    <property type="protein sequence ID" value="CAG6633070.1"/>
    <property type="molecule type" value="Transcribed_RNA"/>
</dbReference>
<keyword evidence="9 13" id="KW-0539">Nucleus</keyword>
<evidence type="ECO:0000256" key="6">
    <source>
        <dbReference type="ARBA" id="ARBA00022664"/>
    </source>
</evidence>
<dbReference type="GO" id="GO:0005829">
    <property type="term" value="C:cytosol"/>
    <property type="evidence" value="ECO:0007669"/>
    <property type="project" value="UniProtKB-SubCell"/>
</dbReference>
<evidence type="ECO:0000256" key="13">
    <source>
        <dbReference type="RuleBase" id="RU365050"/>
    </source>
</evidence>
<comment type="function">
    <text evidence="12">Plays a role in pre-mRNA splicing as a core component of the spliceosomal U1, U2, U4 and U5 small nuclear ribonucleoproteins (snRNPs), the building blocks of the spliceosome.</text>
</comment>
<evidence type="ECO:0000256" key="12">
    <source>
        <dbReference type="ARBA" id="ARBA00058057"/>
    </source>
</evidence>
<organism evidence="16">
    <name type="scientific">Cacopsylla melanoneura</name>
    <dbReference type="NCBI Taxonomy" id="428564"/>
    <lineage>
        <taxon>Eukaryota</taxon>
        <taxon>Metazoa</taxon>
        <taxon>Ecdysozoa</taxon>
        <taxon>Arthropoda</taxon>
        <taxon>Hexapoda</taxon>
        <taxon>Insecta</taxon>
        <taxon>Pterygota</taxon>
        <taxon>Neoptera</taxon>
        <taxon>Paraneoptera</taxon>
        <taxon>Hemiptera</taxon>
        <taxon>Sternorrhyncha</taxon>
        <taxon>Psylloidea</taxon>
        <taxon>Psyllidae</taxon>
        <taxon>Psyllinae</taxon>
        <taxon>Cacopsylla</taxon>
    </lineage>
</organism>
<dbReference type="CDD" id="cd01721">
    <property type="entry name" value="Sm_D3"/>
    <property type="match status" value="1"/>
</dbReference>
<dbReference type="EMBL" id="HBUF01081610">
    <property type="protein sequence ID" value="CAG6633071.1"/>
    <property type="molecule type" value="Transcribed_RNA"/>
</dbReference>
<dbReference type="EMBL" id="HBUF01581563">
    <property type="protein sequence ID" value="CAG6770359.1"/>
    <property type="molecule type" value="Transcribed_RNA"/>
</dbReference>
<evidence type="ECO:0000256" key="8">
    <source>
        <dbReference type="ARBA" id="ARBA00023187"/>
    </source>
</evidence>
<feature type="domain" description="Sm" evidence="15">
    <location>
        <begin position="5"/>
        <end position="77"/>
    </location>
</feature>
<dbReference type="EMBL" id="HBUF01581564">
    <property type="protein sequence ID" value="CAG6770360.1"/>
    <property type="molecule type" value="Transcribed_RNA"/>
</dbReference>
<evidence type="ECO:0000256" key="3">
    <source>
        <dbReference type="ARBA" id="ARBA00008146"/>
    </source>
</evidence>
<name>A0A8D8QJZ9_9HEMI</name>
<keyword evidence="10 13" id="KW-0687">Ribonucleoprotein</keyword>
<dbReference type="InterPro" id="IPR047575">
    <property type="entry name" value="Sm"/>
</dbReference>
<evidence type="ECO:0000256" key="4">
    <source>
        <dbReference type="ARBA" id="ARBA00020160"/>
    </source>
</evidence>
<evidence type="ECO:0000256" key="9">
    <source>
        <dbReference type="ARBA" id="ARBA00023242"/>
    </source>
</evidence>
<evidence type="ECO:0000256" key="10">
    <source>
        <dbReference type="ARBA" id="ARBA00023274"/>
    </source>
</evidence>
<evidence type="ECO:0000313" key="16">
    <source>
        <dbReference type="EMBL" id="CAG6633071.1"/>
    </source>
</evidence>
<dbReference type="InterPro" id="IPR034099">
    <property type="entry name" value="SmD3"/>
</dbReference>
<dbReference type="GO" id="GO:0003723">
    <property type="term" value="F:RNA binding"/>
    <property type="evidence" value="ECO:0007669"/>
    <property type="project" value="InterPro"/>
</dbReference>
<comment type="subcellular location">
    <subcellularLocation>
        <location evidence="2">Cytoplasm</location>
        <location evidence="2">Cytosol</location>
    </subcellularLocation>
    <subcellularLocation>
        <location evidence="1 13">Nucleus</location>
    </subcellularLocation>
</comment>
<evidence type="ECO:0000256" key="7">
    <source>
        <dbReference type="ARBA" id="ARBA00022728"/>
    </source>
</evidence>
<keyword evidence="6 13" id="KW-0507">mRNA processing</keyword>
<dbReference type="EMBL" id="HBUF01581565">
    <property type="protein sequence ID" value="CAG6770361.1"/>
    <property type="molecule type" value="Transcribed_RNA"/>
</dbReference>
<accession>A0A8D8QJZ9</accession>
<dbReference type="GO" id="GO:0005681">
    <property type="term" value="C:spliceosomal complex"/>
    <property type="evidence" value="ECO:0007669"/>
    <property type="project" value="UniProtKB-KW"/>
</dbReference>
<keyword evidence="8 13" id="KW-0508">mRNA splicing</keyword>
<dbReference type="InterPro" id="IPR001163">
    <property type="entry name" value="Sm_dom_euk/arc"/>
</dbReference>
<reference evidence="16" key="1">
    <citation type="submission" date="2021-05" db="EMBL/GenBank/DDBJ databases">
        <authorList>
            <person name="Alioto T."/>
            <person name="Alioto T."/>
            <person name="Gomez Garrido J."/>
        </authorList>
    </citation>
    <scope>NUCLEOTIDE SEQUENCE</scope>
</reference>
<dbReference type="FunFam" id="2.30.30.100:FF:000002">
    <property type="entry name" value="Small nuclear ribonucleoprotein Sm D3"/>
    <property type="match status" value="1"/>
</dbReference>
<dbReference type="SMART" id="SM00651">
    <property type="entry name" value="Sm"/>
    <property type="match status" value="1"/>
</dbReference>
<dbReference type="EMBL" id="HBUF01349784">
    <property type="protein sequence ID" value="CAG6712815.1"/>
    <property type="molecule type" value="Transcribed_RNA"/>
</dbReference>
<dbReference type="PANTHER" id="PTHR23338">
    <property type="entry name" value="SMALL NUCLEAR RIBONUCLEOPROTEIN SM"/>
    <property type="match status" value="1"/>
</dbReference>
<proteinExistence type="inferred from homology"/>
<evidence type="ECO:0000256" key="2">
    <source>
        <dbReference type="ARBA" id="ARBA00004514"/>
    </source>
</evidence>
<evidence type="ECO:0000256" key="1">
    <source>
        <dbReference type="ARBA" id="ARBA00004123"/>
    </source>
</evidence>
<dbReference type="SUPFAM" id="SSF50182">
    <property type="entry name" value="Sm-like ribonucleoproteins"/>
    <property type="match status" value="1"/>
</dbReference>
<keyword evidence="7" id="KW-0747">Spliceosome</keyword>
<dbReference type="AlphaFoldDB" id="A0A8D8QJZ9"/>
<dbReference type="GO" id="GO:0000387">
    <property type="term" value="P:spliceosomal snRNP assembly"/>
    <property type="evidence" value="ECO:0007669"/>
    <property type="project" value="UniProtKB-UniRule"/>
</dbReference>
<feature type="compositionally biased region" description="Gly residues" evidence="14">
    <location>
        <begin position="114"/>
        <end position="134"/>
    </location>
</feature>
<evidence type="ECO:0000259" key="15">
    <source>
        <dbReference type="PROSITE" id="PS52002"/>
    </source>
</evidence>
<dbReference type="Gene3D" id="2.30.30.100">
    <property type="match status" value="1"/>
</dbReference>
<evidence type="ECO:0000256" key="14">
    <source>
        <dbReference type="SAM" id="MobiDB-lite"/>
    </source>
</evidence>
<sequence>MSIGIPIKLLHEAEGHIVTCETTNGDLFRGKLVEAEDNMNCAMADVTVTFRDGKVKPMANIYIRGSKIRFLILPDMLKNAPMFKGKQGNKGGAGAAGRGKSGILRAQAARGRGRGGPPQRGGRGGWGGPSRGGR</sequence>
<dbReference type="Pfam" id="PF01423">
    <property type="entry name" value="LSM"/>
    <property type="match status" value="1"/>
</dbReference>
<evidence type="ECO:0000256" key="11">
    <source>
        <dbReference type="ARBA" id="ARBA00033126"/>
    </source>
</evidence>
<keyword evidence="5" id="KW-0963">Cytoplasm</keyword>
<feature type="compositionally biased region" description="Gly residues" evidence="14">
    <location>
        <begin position="88"/>
        <end position="100"/>
    </location>
</feature>
<comment type="similarity">
    <text evidence="3 13">Belongs to the snRNP core protein family.</text>
</comment>
<dbReference type="EMBL" id="HBUF01349783">
    <property type="protein sequence ID" value="CAG6712814.1"/>
    <property type="molecule type" value="Transcribed_RNA"/>
</dbReference>
<protein>
    <recommendedName>
        <fullName evidence="4 13">Small nuclear ribonucleoprotein Sm D3</fullName>
        <shortName evidence="13">Sm-D3</shortName>
    </recommendedName>
    <alternativeName>
        <fullName evidence="11 13">snRNP core protein D3</fullName>
    </alternativeName>
</protein>
<feature type="region of interest" description="Disordered" evidence="14">
    <location>
        <begin position="82"/>
        <end position="134"/>
    </location>
</feature>
<evidence type="ECO:0000256" key="5">
    <source>
        <dbReference type="ARBA" id="ARBA00022490"/>
    </source>
</evidence>
<dbReference type="PROSITE" id="PS52002">
    <property type="entry name" value="SM"/>
    <property type="match status" value="1"/>
</dbReference>
<dbReference type="EMBL" id="HBUF01081611">
    <property type="protein sequence ID" value="CAG6633072.1"/>
    <property type="molecule type" value="Transcribed_RNA"/>
</dbReference>
<dbReference type="EMBL" id="HBUF01349785">
    <property type="protein sequence ID" value="CAG6712816.1"/>
    <property type="molecule type" value="Transcribed_RNA"/>
</dbReference>